<dbReference type="Gene3D" id="3.40.50.300">
    <property type="entry name" value="P-loop containing nucleotide triphosphate hydrolases"/>
    <property type="match status" value="1"/>
</dbReference>
<sequence length="300" mass="33854">MVEPLFILAPPRSFTSISCGMIGCHPQLFGLAEVNLFAVDTVAELIDMHRTRRRLQNGILRSLAELAFGEQTETTCEAARRWLNDNQDMTTAELFRTMQDWADGRGLVDKSPLHVYAPEALARIAGNFPQARFLHLTRHPGDTVKSILQLKTEMREKALAKFPALAGREEQVDPKSPETMWLQPHLDIMEMLETIPPERKMRLRGEDFLSDPRNYLTQIAGWLGIRTDDEAIDAMMHPEASPFACLGPANARYGNDPGFMENPALRPYSWKARPLEWVKPDGEAVELSETVSSYGMILGY</sequence>
<dbReference type="InterPro" id="IPR027417">
    <property type="entry name" value="P-loop_NTPase"/>
</dbReference>
<dbReference type="RefSeq" id="WP_258731023.1">
    <property type="nucleotide sequence ID" value="NZ_JANTHZ010000001.1"/>
</dbReference>
<comment type="caution">
    <text evidence="1">The sequence shown here is derived from an EMBL/GenBank/DDBJ whole genome shotgun (WGS) entry which is preliminary data.</text>
</comment>
<evidence type="ECO:0000313" key="1">
    <source>
        <dbReference type="EMBL" id="MCS0494077.1"/>
    </source>
</evidence>
<dbReference type="Proteomes" id="UP001151088">
    <property type="component" value="Unassembled WGS sequence"/>
</dbReference>
<accession>A0A9X2T0V8</accession>
<keyword evidence="2" id="KW-1185">Reference proteome</keyword>
<evidence type="ECO:0000313" key="2">
    <source>
        <dbReference type="Proteomes" id="UP001151088"/>
    </source>
</evidence>
<dbReference type="SUPFAM" id="SSF52540">
    <property type="entry name" value="P-loop containing nucleoside triphosphate hydrolases"/>
    <property type="match status" value="1"/>
</dbReference>
<organism evidence="1 2">
    <name type="scientific">Ancylobacter mangrovi</name>
    <dbReference type="NCBI Taxonomy" id="2972472"/>
    <lineage>
        <taxon>Bacteria</taxon>
        <taxon>Pseudomonadati</taxon>
        <taxon>Pseudomonadota</taxon>
        <taxon>Alphaproteobacteria</taxon>
        <taxon>Hyphomicrobiales</taxon>
        <taxon>Xanthobacteraceae</taxon>
        <taxon>Ancylobacter</taxon>
    </lineage>
</organism>
<dbReference type="EMBL" id="JANTHZ010000001">
    <property type="protein sequence ID" value="MCS0494077.1"/>
    <property type="molecule type" value="Genomic_DNA"/>
</dbReference>
<gene>
    <name evidence="1" type="ORF">NVS89_03135</name>
</gene>
<reference evidence="1" key="1">
    <citation type="submission" date="2022-08" db="EMBL/GenBank/DDBJ databases">
        <authorList>
            <person name="Li F."/>
        </authorList>
    </citation>
    <scope>NUCLEOTIDE SEQUENCE</scope>
    <source>
        <strain evidence="1">MQZ15Z-1</strain>
    </source>
</reference>
<dbReference type="Pfam" id="PF13469">
    <property type="entry name" value="Sulfotransfer_3"/>
    <property type="match status" value="1"/>
</dbReference>
<name>A0A9X2T0V8_9HYPH</name>
<proteinExistence type="predicted"/>
<protein>
    <submittedName>
        <fullName evidence="1">Sulfotransferase</fullName>
    </submittedName>
</protein>
<dbReference type="AlphaFoldDB" id="A0A9X2T0V8"/>